<feature type="binding site" evidence="17">
    <location>
        <position position="324"/>
    </location>
    <ligand>
        <name>(6S)-NADPHX</name>
        <dbReference type="ChEBI" id="CHEBI:64076"/>
    </ligand>
</feature>
<feature type="binding site" evidence="17">
    <location>
        <position position="263"/>
    </location>
    <ligand>
        <name>(6S)-NADPHX</name>
        <dbReference type="ChEBI" id="CHEBI:64076"/>
    </ligand>
</feature>
<evidence type="ECO:0000259" key="21">
    <source>
        <dbReference type="PROSITE" id="PS51385"/>
    </source>
</evidence>
<evidence type="ECO:0000313" key="23">
    <source>
        <dbReference type="Proteomes" id="UP000771797"/>
    </source>
</evidence>
<keyword evidence="9 18" id="KW-0630">Potassium</keyword>
<keyword evidence="23" id="KW-1185">Reference proteome</keyword>
<dbReference type="InterPro" id="IPR000631">
    <property type="entry name" value="CARKD"/>
</dbReference>
<comment type="caution">
    <text evidence="18">Lacks conserved residue(s) required for the propagation of feature annotation.</text>
</comment>
<dbReference type="PROSITE" id="PS01050">
    <property type="entry name" value="YJEF_C_2"/>
    <property type="match status" value="1"/>
</dbReference>
<evidence type="ECO:0000256" key="4">
    <source>
        <dbReference type="ARBA" id="ARBA00009524"/>
    </source>
</evidence>
<organism evidence="22 23">
    <name type="scientific">Alcanivorax xiamenensis</name>
    <dbReference type="NCBI Taxonomy" id="1177156"/>
    <lineage>
        <taxon>Bacteria</taxon>
        <taxon>Pseudomonadati</taxon>
        <taxon>Pseudomonadota</taxon>
        <taxon>Gammaproteobacteria</taxon>
        <taxon>Oceanospirillales</taxon>
        <taxon>Alcanivoracaceae</taxon>
        <taxon>Alcanivorax</taxon>
    </lineage>
</organism>
<dbReference type="RefSeq" id="WP_133491735.1">
    <property type="nucleotide sequence ID" value="NZ_AQPF01000003.1"/>
</dbReference>
<dbReference type="Proteomes" id="UP000771797">
    <property type="component" value="Unassembled WGS sequence"/>
</dbReference>
<dbReference type="PANTHER" id="PTHR12592">
    <property type="entry name" value="ATP-DEPENDENT (S)-NAD(P)H-HYDRATE DEHYDRATASE FAMILY MEMBER"/>
    <property type="match status" value="1"/>
</dbReference>
<evidence type="ECO:0000256" key="19">
    <source>
        <dbReference type="PIRNR" id="PIRNR017184"/>
    </source>
</evidence>
<keyword evidence="10 17" id="KW-0520">NAD</keyword>
<evidence type="ECO:0000259" key="20">
    <source>
        <dbReference type="PROSITE" id="PS51383"/>
    </source>
</evidence>
<dbReference type="NCBIfam" id="TIGR00196">
    <property type="entry name" value="yjeF_cterm"/>
    <property type="match status" value="1"/>
</dbReference>
<evidence type="ECO:0000256" key="9">
    <source>
        <dbReference type="ARBA" id="ARBA00022958"/>
    </source>
</evidence>
<keyword evidence="7 17" id="KW-0067">ATP-binding</keyword>
<comment type="similarity">
    <text evidence="4 19">In the C-terminal section; belongs to the NnrD/CARKD family.</text>
</comment>
<feature type="binding site" evidence="18">
    <location>
        <position position="161"/>
    </location>
    <ligand>
        <name>(6S)-NADPHX</name>
        <dbReference type="ChEBI" id="CHEBI:64076"/>
    </ligand>
</feature>
<feature type="binding site" evidence="17">
    <location>
        <begin position="408"/>
        <end position="412"/>
    </location>
    <ligand>
        <name>AMP</name>
        <dbReference type="ChEBI" id="CHEBI:456215"/>
    </ligand>
</feature>
<evidence type="ECO:0000256" key="18">
    <source>
        <dbReference type="HAMAP-Rule" id="MF_01966"/>
    </source>
</evidence>
<dbReference type="EC" id="5.1.99.6" evidence="19"/>
<dbReference type="CDD" id="cd01171">
    <property type="entry name" value="YXKO-related"/>
    <property type="match status" value="1"/>
</dbReference>
<evidence type="ECO:0000256" key="11">
    <source>
        <dbReference type="ARBA" id="ARBA00023235"/>
    </source>
</evidence>
<comment type="function">
    <text evidence="17">Catalyzes the dehydration of the S-form of NAD(P)HX at the expense of ADP, which is converted to AMP. Together with NAD(P)HX epimerase, which catalyzes the epimerization of the S- and R-forms, the enzyme allows the repair of both epimers of NAD(P)HX, a damaged form of NAD(P)H that is a result of enzymatic or heat-dependent hydration.</text>
</comment>
<evidence type="ECO:0000256" key="3">
    <source>
        <dbReference type="ARBA" id="ARBA00006001"/>
    </source>
</evidence>
<evidence type="ECO:0000256" key="15">
    <source>
        <dbReference type="ARBA" id="ARBA00048238"/>
    </source>
</evidence>
<protein>
    <recommendedName>
        <fullName evidence="19">Bifunctional NAD(P)H-hydrate repair enzyme</fullName>
    </recommendedName>
    <alternativeName>
        <fullName evidence="19">Nicotinamide nucleotide repair protein</fullName>
    </alternativeName>
    <domain>
        <recommendedName>
            <fullName evidence="19">ADP-dependent (S)-NAD(P)H-hydrate dehydratase</fullName>
            <ecNumber evidence="19">4.2.1.136</ecNumber>
        </recommendedName>
        <alternativeName>
            <fullName evidence="19">ADP-dependent NAD(P)HX dehydratase</fullName>
        </alternativeName>
    </domain>
    <domain>
        <recommendedName>
            <fullName evidence="19">NAD(P)H-hydrate epimerase</fullName>
            <ecNumber evidence="19">5.1.99.6</ecNumber>
        </recommendedName>
    </domain>
</protein>
<dbReference type="InterPro" id="IPR030677">
    <property type="entry name" value="Nnr"/>
</dbReference>
<feature type="domain" description="YjeF C-terminal" evidence="20">
    <location>
        <begin position="228"/>
        <end position="496"/>
    </location>
</feature>
<dbReference type="HAMAP" id="MF_01965">
    <property type="entry name" value="NADHX_dehydratase"/>
    <property type="match status" value="1"/>
</dbReference>
<comment type="similarity">
    <text evidence="3 19">In the N-terminal section; belongs to the NnrE/AIBP family.</text>
</comment>
<evidence type="ECO:0000256" key="6">
    <source>
        <dbReference type="ARBA" id="ARBA00022741"/>
    </source>
</evidence>
<keyword evidence="5 18" id="KW-0479">Metal-binding</keyword>
<reference evidence="22 23" key="1">
    <citation type="submission" date="2012-09" db="EMBL/GenBank/DDBJ databases">
        <title>Genome Sequence of alkane-degrading Bacterium Alcanivorax sp. 6-D-6.</title>
        <authorList>
            <person name="Lai Q."/>
            <person name="Shao Z."/>
        </authorList>
    </citation>
    <scope>NUCLEOTIDE SEQUENCE [LARGE SCALE GENOMIC DNA]</scope>
    <source>
        <strain evidence="22 23">6-D-6</strain>
    </source>
</reference>
<dbReference type="EMBL" id="AQPF01000003">
    <property type="protein sequence ID" value="KAF0807721.1"/>
    <property type="molecule type" value="Genomic_DNA"/>
</dbReference>
<comment type="subunit">
    <text evidence="17">Homotetramer.</text>
</comment>
<comment type="catalytic activity">
    <reaction evidence="2 18 19">
        <text>(6R)-NADPHX = (6S)-NADPHX</text>
        <dbReference type="Rhea" id="RHEA:32227"/>
        <dbReference type="ChEBI" id="CHEBI:64076"/>
        <dbReference type="ChEBI" id="CHEBI:64077"/>
        <dbReference type="EC" id="5.1.99.6"/>
    </reaction>
</comment>
<evidence type="ECO:0000256" key="14">
    <source>
        <dbReference type="ARBA" id="ARBA00025153"/>
    </source>
</evidence>
<comment type="cofactor">
    <cofactor evidence="17">
        <name>Mg(2+)</name>
        <dbReference type="ChEBI" id="CHEBI:18420"/>
    </cofactor>
</comment>
<accession>A0ABQ6YC72</accession>
<feature type="binding site" evidence="18">
    <location>
        <begin position="63"/>
        <end position="67"/>
    </location>
    <ligand>
        <name>(6S)-NADPHX</name>
        <dbReference type="ChEBI" id="CHEBI:64076"/>
    </ligand>
</feature>
<keyword evidence="11 18" id="KW-0413">Isomerase</keyword>
<evidence type="ECO:0000256" key="1">
    <source>
        <dbReference type="ARBA" id="ARBA00000013"/>
    </source>
</evidence>
<dbReference type="InterPro" id="IPR029056">
    <property type="entry name" value="Ribokinase-like"/>
</dbReference>
<feature type="binding site" evidence="18">
    <location>
        <position position="164"/>
    </location>
    <ligand>
        <name>K(+)</name>
        <dbReference type="ChEBI" id="CHEBI:29103"/>
    </ligand>
</feature>
<dbReference type="EC" id="4.2.1.136" evidence="19"/>
<keyword evidence="13" id="KW-0511">Multifunctional enzyme</keyword>
<dbReference type="InterPro" id="IPR036652">
    <property type="entry name" value="YjeF_N_dom_sf"/>
</dbReference>
<gene>
    <name evidence="18" type="primary">nnrE</name>
    <name evidence="17" type="synonym">nnrD</name>
    <name evidence="22" type="ORF">A6D6_00718</name>
</gene>
<evidence type="ECO:0000313" key="22">
    <source>
        <dbReference type="EMBL" id="KAF0807721.1"/>
    </source>
</evidence>
<evidence type="ECO:0000256" key="2">
    <source>
        <dbReference type="ARBA" id="ARBA00000909"/>
    </source>
</evidence>
<comment type="function">
    <text evidence="18">Catalyzes the epimerization of the S- and R-forms of NAD(P)HX, a damaged form of NAD(P)H that is a result of enzymatic or heat-dependent hydration. This is a prerequisite for the S-specific NAD(P)H-hydrate dehydratase to allow the repair of both epimers of NAD(P)HX.</text>
</comment>
<feature type="binding site" evidence="18">
    <location>
        <position position="64"/>
    </location>
    <ligand>
        <name>K(+)</name>
        <dbReference type="ChEBI" id="CHEBI:29103"/>
    </ligand>
</feature>
<keyword evidence="12 17" id="KW-0456">Lyase</keyword>
<dbReference type="PIRSF" id="PIRSF017184">
    <property type="entry name" value="Nnr"/>
    <property type="match status" value="1"/>
</dbReference>
<feature type="binding site" evidence="17">
    <location>
        <position position="436"/>
    </location>
    <ligand>
        <name>AMP</name>
        <dbReference type="ChEBI" id="CHEBI:456215"/>
    </ligand>
</feature>
<comment type="catalytic activity">
    <reaction evidence="16 17 19">
        <text>(6S)-NADPHX + ADP = AMP + phosphate + NADPH + H(+)</text>
        <dbReference type="Rhea" id="RHEA:32235"/>
        <dbReference type="ChEBI" id="CHEBI:15378"/>
        <dbReference type="ChEBI" id="CHEBI:43474"/>
        <dbReference type="ChEBI" id="CHEBI:57783"/>
        <dbReference type="ChEBI" id="CHEBI:64076"/>
        <dbReference type="ChEBI" id="CHEBI:456215"/>
        <dbReference type="ChEBI" id="CHEBI:456216"/>
        <dbReference type="EC" id="4.2.1.136"/>
    </reaction>
</comment>
<evidence type="ECO:0000256" key="5">
    <source>
        <dbReference type="ARBA" id="ARBA00022723"/>
    </source>
</evidence>
<feature type="binding site" evidence="18">
    <location>
        <begin position="132"/>
        <end position="138"/>
    </location>
    <ligand>
        <name>(6S)-NADPHX</name>
        <dbReference type="ChEBI" id="CHEBI:64076"/>
    </ligand>
</feature>
<evidence type="ECO:0000256" key="17">
    <source>
        <dbReference type="HAMAP-Rule" id="MF_01965"/>
    </source>
</evidence>
<keyword evidence="6 17" id="KW-0547">Nucleotide-binding</keyword>
<evidence type="ECO:0000256" key="8">
    <source>
        <dbReference type="ARBA" id="ARBA00022857"/>
    </source>
</evidence>
<evidence type="ECO:0000256" key="7">
    <source>
        <dbReference type="ARBA" id="ARBA00022840"/>
    </source>
</evidence>
<dbReference type="Gene3D" id="3.40.50.10260">
    <property type="entry name" value="YjeF N-terminal domain"/>
    <property type="match status" value="1"/>
</dbReference>
<dbReference type="InterPro" id="IPR004443">
    <property type="entry name" value="YjeF_N_dom"/>
</dbReference>
<dbReference type="PANTHER" id="PTHR12592:SF0">
    <property type="entry name" value="ATP-DEPENDENT (S)-NAD(P)H-HYDRATE DEHYDRATASE"/>
    <property type="match status" value="1"/>
</dbReference>
<comment type="caution">
    <text evidence="22">The sequence shown here is derived from an EMBL/GenBank/DDBJ whole genome shotgun (WGS) entry which is preliminary data.</text>
</comment>
<evidence type="ECO:0000256" key="10">
    <source>
        <dbReference type="ARBA" id="ARBA00023027"/>
    </source>
</evidence>
<dbReference type="SUPFAM" id="SSF53613">
    <property type="entry name" value="Ribokinase-like"/>
    <property type="match status" value="1"/>
</dbReference>
<feature type="binding site" evidence="17">
    <location>
        <position position="371"/>
    </location>
    <ligand>
        <name>(6S)-NADPHX</name>
        <dbReference type="ChEBI" id="CHEBI:64076"/>
    </ligand>
</feature>
<comment type="cofactor">
    <cofactor evidence="18 19">
        <name>K(+)</name>
        <dbReference type="ChEBI" id="CHEBI:29103"/>
    </cofactor>
    <text evidence="18 19">Binds 1 potassium ion per subunit.</text>
</comment>
<sequence length="496" mass="51180">MTLAPLPNRLYSAAQTRELDRLAIAGGVSGASLMARAGQAAFDLMLQRWPEVREPAILCGAGNNGGDGYVVARLAQEAGLRPVVYQWRPLDQLGGDALVMAEAARDAGVPMLPLNLDNLPGSAPLLVDGLLGTGISGTLREDMRALLQAIDALGKPVLALDVPSGLSADSGASAGAVLSADCTITFIGVNRGLLTGVGPCHSGDLLFSSLNVGEAVYQAIPDPVWRPTPLDLRRWLPPRRRDGHKGHYGHVLVVGGDHGFAGAPSMSAQAAARCGAGLVSLATRAENLTAVLARQPEIMARAVDDVADLEPLLERATVVAVGPGLGTAEWGQTLLKRVLMTDLPLVLDADALNLLAEWGVDASDHWVLTPHPGEAGRLLGSDSAAVQQDRFATVEALASRYGGTALLKGLGTLVRGKDGCALVSDGNPGMGSGGMGDVLTGVIAALLAQGLPPYQAAALGAMAHARAADRAAAEHGERGLLATDLLLPLRWELNGK</sequence>
<evidence type="ECO:0000256" key="13">
    <source>
        <dbReference type="ARBA" id="ARBA00023268"/>
    </source>
</evidence>
<feature type="binding site" evidence="18">
    <location>
        <position position="128"/>
    </location>
    <ligand>
        <name>K(+)</name>
        <dbReference type="ChEBI" id="CHEBI:29103"/>
    </ligand>
</feature>
<feature type="binding site" evidence="17">
    <location>
        <position position="437"/>
    </location>
    <ligand>
        <name>(6S)-NADPHX</name>
        <dbReference type="ChEBI" id="CHEBI:64076"/>
    </ligand>
</feature>
<feature type="domain" description="YjeF N-terminal" evidence="21">
    <location>
        <begin position="16"/>
        <end position="218"/>
    </location>
</feature>
<dbReference type="Pfam" id="PF01256">
    <property type="entry name" value="Carb_kinase"/>
    <property type="match status" value="1"/>
</dbReference>
<dbReference type="Pfam" id="PF03853">
    <property type="entry name" value="YjeF_N"/>
    <property type="match status" value="1"/>
</dbReference>
<comment type="similarity">
    <text evidence="17">Belongs to the NnrD/CARKD family.</text>
</comment>
<dbReference type="InterPro" id="IPR017953">
    <property type="entry name" value="Carbohydrate_kinase_pred_CS"/>
</dbReference>
<comment type="function">
    <text evidence="14 19">Bifunctional enzyme that catalyzes the epimerization of the S- and R-forms of NAD(P)HX and the dehydration of the S-form of NAD(P)HX at the expense of ADP, which is converted to AMP. This allows the repair of both epimers of NAD(P)HX, a damaged form of NAD(P)H that is a result of enzymatic or heat-dependent hydration.</text>
</comment>
<comment type="catalytic activity">
    <reaction evidence="1 18 19">
        <text>(6R)-NADHX = (6S)-NADHX</text>
        <dbReference type="Rhea" id="RHEA:32215"/>
        <dbReference type="ChEBI" id="CHEBI:64074"/>
        <dbReference type="ChEBI" id="CHEBI:64075"/>
        <dbReference type="EC" id="5.1.99.6"/>
    </reaction>
</comment>
<dbReference type="Gene3D" id="3.40.1190.20">
    <property type="match status" value="1"/>
</dbReference>
<dbReference type="NCBIfam" id="TIGR00197">
    <property type="entry name" value="yjeF_nterm"/>
    <property type="match status" value="1"/>
</dbReference>
<dbReference type="PROSITE" id="PS51383">
    <property type="entry name" value="YJEF_C_3"/>
    <property type="match status" value="1"/>
</dbReference>
<dbReference type="HAMAP" id="MF_01966">
    <property type="entry name" value="NADHX_epimerase"/>
    <property type="match status" value="1"/>
</dbReference>
<comment type="similarity">
    <text evidence="18">Belongs to the NnrE/AIBP family.</text>
</comment>
<evidence type="ECO:0000256" key="12">
    <source>
        <dbReference type="ARBA" id="ARBA00023239"/>
    </source>
</evidence>
<name>A0ABQ6YC72_9GAMM</name>
<keyword evidence="8 17" id="KW-0521">NADP</keyword>
<dbReference type="PROSITE" id="PS51385">
    <property type="entry name" value="YJEF_N"/>
    <property type="match status" value="1"/>
</dbReference>
<dbReference type="SUPFAM" id="SSF64153">
    <property type="entry name" value="YjeF N-terminal domain-like"/>
    <property type="match status" value="1"/>
</dbReference>
<evidence type="ECO:0000256" key="16">
    <source>
        <dbReference type="ARBA" id="ARBA00049209"/>
    </source>
</evidence>
<comment type="catalytic activity">
    <reaction evidence="15 17 19">
        <text>(6S)-NADHX + ADP = AMP + phosphate + NADH + H(+)</text>
        <dbReference type="Rhea" id="RHEA:32223"/>
        <dbReference type="ChEBI" id="CHEBI:15378"/>
        <dbReference type="ChEBI" id="CHEBI:43474"/>
        <dbReference type="ChEBI" id="CHEBI:57945"/>
        <dbReference type="ChEBI" id="CHEBI:64074"/>
        <dbReference type="ChEBI" id="CHEBI:456215"/>
        <dbReference type="ChEBI" id="CHEBI:456216"/>
        <dbReference type="EC" id="4.2.1.136"/>
    </reaction>
</comment>
<proteinExistence type="inferred from homology"/>